<gene>
    <name evidence="2" type="ORF">C496_05872</name>
</gene>
<dbReference type="PATRIC" id="fig|1114856.3.peg.1224"/>
<dbReference type="STRING" id="1114856.GCA_000383975_01111"/>
<feature type="region of interest" description="Disordered" evidence="1">
    <location>
        <begin position="1"/>
        <end position="26"/>
    </location>
</feature>
<evidence type="ECO:0000313" key="2">
    <source>
        <dbReference type="EMBL" id="ELY42837.1"/>
    </source>
</evidence>
<accession>L9W0I5</accession>
<dbReference type="eggNOG" id="arCOG11389">
    <property type="taxonomic scope" value="Archaea"/>
</dbReference>
<comment type="caution">
    <text evidence="2">The sequence shown here is derived from an EMBL/GenBank/DDBJ whole genome shotgun (WGS) entry which is preliminary data.</text>
</comment>
<dbReference type="EMBL" id="AOHW01000022">
    <property type="protein sequence ID" value="ELY42837.1"/>
    <property type="molecule type" value="Genomic_DNA"/>
</dbReference>
<proteinExistence type="predicted"/>
<evidence type="ECO:0000256" key="1">
    <source>
        <dbReference type="SAM" id="MobiDB-lite"/>
    </source>
</evidence>
<protein>
    <submittedName>
        <fullName evidence="2">Uncharacterized protein</fullName>
    </submittedName>
</protein>
<organism evidence="2 3">
    <name type="scientific">Natronorubrum tibetense GA33</name>
    <dbReference type="NCBI Taxonomy" id="1114856"/>
    <lineage>
        <taxon>Archaea</taxon>
        <taxon>Methanobacteriati</taxon>
        <taxon>Methanobacteriota</taxon>
        <taxon>Stenosarchaea group</taxon>
        <taxon>Halobacteria</taxon>
        <taxon>Halobacteriales</taxon>
        <taxon>Natrialbaceae</taxon>
        <taxon>Natronorubrum</taxon>
    </lineage>
</organism>
<sequence>MRSVDHSLEQLGRIDDDIEGQPCRSSRTNCRTRTKARADRPSVQTLAVGNECMEFAVSRDGTTFVTLHGGSDTTARDGATEELATTLEALEADGTIADWSVDDANVYEHPTGPFDPYTVSVAFSVTVAIEADNSEAAAEAGSSAIDEALEAAEVDSVTYTSSPAASAV</sequence>
<reference evidence="2 3" key="1">
    <citation type="journal article" date="2014" name="PLoS Genet.">
        <title>Phylogenetically driven sequencing of extremely halophilic archaea reveals strategies for static and dynamic osmo-response.</title>
        <authorList>
            <person name="Becker E.A."/>
            <person name="Seitzer P.M."/>
            <person name="Tritt A."/>
            <person name="Larsen D."/>
            <person name="Krusor M."/>
            <person name="Yao A.I."/>
            <person name="Wu D."/>
            <person name="Madern D."/>
            <person name="Eisen J.A."/>
            <person name="Darling A.E."/>
            <person name="Facciotti M.T."/>
        </authorList>
    </citation>
    <scope>NUCLEOTIDE SEQUENCE [LARGE SCALE GENOMIC DNA]</scope>
    <source>
        <strain evidence="2 3">GA33</strain>
    </source>
</reference>
<dbReference type="AlphaFoldDB" id="L9W0I5"/>
<dbReference type="Proteomes" id="UP000011599">
    <property type="component" value="Unassembled WGS sequence"/>
</dbReference>
<name>L9W0I5_9EURY</name>
<feature type="compositionally biased region" description="Basic and acidic residues" evidence="1">
    <location>
        <begin position="1"/>
        <end position="15"/>
    </location>
</feature>
<evidence type="ECO:0000313" key="3">
    <source>
        <dbReference type="Proteomes" id="UP000011599"/>
    </source>
</evidence>
<keyword evidence="3" id="KW-1185">Reference proteome</keyword>